<gene>
    <name evidence="2" type="ORF">E2562_038017</name>
</gene>
<dbReference type="Proteomes" id="UP000479710">
    <property type="component" value="Unassembled WGS sequence"/>
</dbReference>
<comment type="caution">
    <text evidence="2">The sequence shown here is derived from an EMBL/GenBank/DDBJ whole genome shotgun (WGS) entry which is preliminary data.</text>
</comment>
<protein>
    <submittedName>
        <fullName evidence="2">Uncharacterized protein</fullName>
    </submittedName>
</protein>
<sequence>MHLDPMLHEASIQATSGCIYSPNMSEPRVVSPIFVPTNLSGLEQNQEGGAQQTDVVEGRRGQPTSPATIHKFIDDVSTPLQLPLLPALGLAKKTVARNKRYQKPLSPSSLKIIAALVEKGGCKNIHIRTGKKGAAVAPA</sequence>
<reference evidence="2 3" key="1">
    <citation type="submission" date="2019-11" db="EMBL/GenBank/DDBJ databases">
        <title>Whole genome sequence of Oryza granulata.</title>
        <authorList>
            <person name="Li W."/>
        </authorList>
    </citation>
    <scope>NUCLEOTIDE SEQUENCE [LARGE SCALE GENOMIC DNA]</scope>
    <source>
        <strain evidence="3">cv. Menghai</strain>
        <tissue evidence="2">Leaf</tissue>
    </source>
</reference>
<organism evidence="2 3">
    <name type="scientific">Oryza meyeriana var. granulata</name>
    <dbReference type="NCBI Taxonomy" id="110450"/>
    <lineage>
        <taxon>Eukaryota</taxon>
        <taxon>Viridiplantae</taxon>
        <taxon>Streptophyta</taxon>
        <taxon>Embryophyta</taxon>
        <taxon>Tracheophyta</taxon>
        <taxon>Spermatophyta</taxon>
        <taxon>Magnoliopsida</taxon>
        <taxon>Liliopsida</taxon>
        <taxon>Poales</taxon>
        <taxon>Poaceae</taxon>
        <taxon>BOP clade</taxon>
        <taxon>Oryzoideae</taxon>
        <taxon>Oryzeae</taxon>
        <taxon>Oryzinae</taxon>
        <taxon>Oryza</taxon>
        <taxon>Oryza meyeriana</taxon>
    </lineage>
</organism>
<feature type="compositionally biased region" description="Polar residues" evidence="1">
    <location>
        <begin position="40"/>
        <end position="54"/>
    </location>
</feature>
<evidence type="ECO:0000256" key="1">
    <source>
        <dbReference type="SAM" id="MobiDB-lite"/>
    </source>
</evidence>
<evidence type="ECO:0000313" key="2">
    <source>
        <dbReference type="EMBL" id="KAF0922547.1"/>
    </source>
</evidence>
<feature type="region of interest" description="Disordered" evidence="1">
    <location>
        <begin position="40"/>
        <end position="64"/>
    </location>
</feature>
<name>A0A6G1ECS8_9ORYZ</name>
<proteinExistence type="predicted"/>
<evidence type="ECO:0000313" key="3">
    <source>
        <dbReference type="Proteomes" id="UP000479710"/>
    </source>
</evidence>
<accession>A0A6G1ECS8</accession>
<dbReference type="AlphaFoldDB" id="A0A6G1ECS8"/>
<keyword evidence="3" id="KW-1185">Reference proteome</keyword>
<dbReference type="EMBL" id="SPHZ02000004">
    <property type="protein sequence ID" value="KAF0922547.1"/>
    <property type="molecule type" value="Genomic_DNA"/>
</dbReference>